<evidence type="ECO:0000259" key="2">
    <source>
        <dbReference type="Pfam" id="PF03958"/>
    </source>
</evidence>
<accession>A0A538UBG5</accession>
<protein>
    <recommendedName>
        <fullName evidence="2">NolW-like domain-containing protein</fullName>
    </recommendedName>
</protein>
<dbReference type="EMBL" id="VBPA01000015">
    <property type="protein sequence ID" value="TMQ73248.1"/>
    <property type="molecule type" value="Genomic_DNA"/>
</dbReference>
<comment type="caution">
    <text evidence="3">The sequence shown here is derived from an EMBL/GenBank/DDBJ whole genome shotgun (WGS) entry which is preliminary data.</text>
</comment>
<dbReference type="PANTHER" id="PTHR30604">
    <property type="entry name" value="PROTEIN TRANSPORT PROTEIN HOFQ"/>
    <property type="match status" value="1"/>
</dbReference>
<evidence type="ECO:0000313" key="4">
    <source>
        <dbReference type="Proteomes" id="UP000319836"/>
    </source>
</evidence>
<dbReference type="Pfam" id="PF03958">
    <property type="entry name" value="Secretin_N"/>
    <property type="match status" value="1"/>
</dbReference>
<feature type="region of interest" description="Disordered" evidence="1">
    <location>
        <begin position="188"/>
        <end position="282"/>
    </location>
</feature>
<sequence length="282" mass="31192">MKGSVRIALRNVGWQEALRTVLRSNGLDDVEEGGIIRVDQAEKLHQEGVERETARAKQLELVPLETRLIRLNYANAAEMAQALTSSLSRRGAIQVDKRTNSLIVTDLSSTLDAIEKMSVELDSTTPQIEITAKLVDVDAEALRGLGIQWNIGQDQPARRRGEHADPGSRGAGRVRHLQELGIDRGAADGARAEPQGQHHLQSARRDRRQPRGQDRGRSEDSSHRPGRGRKRGVAAPDDRHPAQVHAAPDRRQEDRPRSPSRSERSLDAEHGAGRRHHQHVGG</sequence>
<dbReference type="Proteomes" id="UP000319836">
    <property type="component" value="Unassembled WGS sequence"/>
</dbReference>
<organism evidence="3 4">
    <name type="scientific">Eiseniibacteriota bacterium</name>
    <dbReference type="NCBI Taxonomy" id="2212470"/>
    <lineage>
        <taxon>Bacteria</taxon>
        <taxon>Candidatus Eiseniibacteriota</taxon>
    </lineage>
</organism>
<feature type="compositionally biased region" description="Basic and acidic residues" evidence="1">
    <location>
        <begin position="209"/>
        <end position="223"/>
    </location>
</feature>
<evidence type="ECO:0000256" key="1">
    <source>
        <dbReference type="SAM" id="MobiDB-lite"/>
    </source>
</evidence>
<evidence type="ECO:0000313" key="3">
    <source>
        <dbReference type="EMBL" id="TMQ73248.1"/>
    </source>
</evidence>
<feature type="compositionally biased region" description="Basic and acidic residues" evidence="1">
    <location>
        <begin position="156"/>
        <end position="166"/>
    </location>
</feature>
<gene>
    <name evidence="3" type="ORF">E6K80_00615</name>
</gene>
<dbReference type="InterPro" id="IPR051808">
    <property type="entry name" value="Type_IV_pilus_biogenesis"/>
</dbReference>
<proteinExistence type="predicted"/>
<dbReference type="AlphaFoldDB" id="A0A538UBG5"/>
<feature type="domain" description="NolW-like" evidence="2">
    <location>
        <begin position="66"/>
        <end position="124"/>
    </location>
</feature>
<dbReference type="InterPro" id="IPR005644">
    <property type="entry name" value="NolW-like"/>
</dbReference>
<dbReference type="InterPro" id="IPR038591">
    <property type="entry name" value="NolW-like_sf"/>
</dbReference>
<name>A0A538UBG5_UNCEI</name>
<feature type="region of interest" description="Disordered" evidence="1">
    <location>
        <begin position="153"/>
        <end position="175"/>
    </location>
</feature>
<feature type="compositionally biased region" description="Basic and acidic residues" evidence="1">
    <location>
        <begin position="236"/>
        <end position="272"/>
    </location>
</feature>
<dbReference type="PANTHER" id="PTHR30604:SF1">
    <property type="entry name" value="DNA UTILIZATION PROTEIN HOFQ"/>
    <property type="match status" value="1"/>
</dbReference>
<feature type="compositionally biased region" description="Basic residues" evidence="1">
    <location>
        <begin position="273"/>
        <end position="282"/>
    </location>
</feature>
<dbReference type="Gene3D" id="3.30.1370.120">
    <property type="match status" value="1"/>
</dbReference>
<reference evidence="3 4" key="1">
    <citation type="journal article" date="2019" name="Nat. Microbiol.">
        <title>Mediterranean grassland soil C-N compound turnover is dependent on rainfall and depth, and is mediated by genomically divergent microorganisms.</title>
        <authorList>
            <person name="Diamond S."/>
            <person name="Andeer P.F."/>
            <person name="Li Z."/>
            <person name="Crits-Christoph A."/>
            <person name="Burstein D."/>
            <person name="Anantharaman K."/>
            <person name="Lane K.R."/>
            <person name="Thomas B.C."/>
            <person name="Pan C."/>
            <person name="Northen T.R."/>
            <person name="Banfield J.F."/>
        </authorList>
    </citation>
    <scope>NUCLEOTIDE SEQUENCE [LARGE SCALE GENOMIC DNA]</scope>
    <source>
        <strain evidence="3">WS_10</strain>
    </source>
</reference>